<reference evidence="2 3" key="1">
    <citation type="submission" date="2023-03" db="EMBL/GenBank/DDBJ databases">
        <title>WGS of Gossypium arboreum.</title>
        <authorList>
            <person name="Yu D."/>
        </authorList>
    </citation>
    <scope>NUCLEOTIDE SEQUENCE [LARGE SCALE GENOMIC DNA]</scope>
    <source>
        <tissue evidence="2">Leaf</tissue>
    </source>
</reference>
<evidence type="ECO:0000259" key="1">
    <source>
        <dbReference type="Pfam" id="PF13456"/>
    </source>
</evidence>
<comment type="caution">
    <text evidence="2">The sequence shown here is derived from an EMBL/GenBank/DDBJ whole genome shotgun (WGS) entry which is preliminary data.</text>
</comment>
<dbReference type="PANTHER" id="PTHR47723:SF24">
    <property type="entry name" value="RNASE H TYPE-1 DOMAIN-CONTAINING PROTEIN"/>
    <property type="match status" value="1"/>
</dbReference>
<evidence type="ECO:0000313" key="3">
    <source>
        <dbReference type="Proteomes" id="UP001358586"/>
    </source>
</evidence>
<name>A0ABR0NJ32_GOSAR</name>
<organism evidence="2 3">
    <name type="scientific">Gossypium arboreum</name>
    <name type="common">Tree cotton</name>
    <name type="synonym">Gossypium nanking</name>
    <dbReference type="NCBI Taxonomy" id="29729"/>
    <lineage>
        <taxon>Eukaryota</taxon>
        <taxon>Viridiplantae</taxon>
        <taxon>Streptophyta</taxon>
        <taxon>Embryophyta</taxon>
        <taxon>Tracheophyta</taxon>
        <taxon>Spermatophyta</taxon>
        <taxon>Magnoliopsida</taxon>
        <taxon>eudicotyledons</taxon>
        <taxon>Gunneridae</taxon>
        <taxon>Pentapetalae</taxon>
        <taxon>rosids</taxon>
        <taxon>malvids</taxon>
        <taxon>Malvales</taxon>
        <taxon>Malvaceae</taxon>
        <taxon>Malvoideae</taxon>
        <taxon>Gossypium</taxon>
    </lineage>
</organism>
<accession>A0ABR0NJ32</accession>
<dbReference type="InterPro" id="IPR044730">
    <property type="entry name" value="RNase_H-like_dom_plant"/>
</dbReference>
<keyword evidence="3" id="KW-1185">Reference proteome</keyword>
<dbReference type="EMBL" id="JARKNE010000010">
    <property type="protein sequence ID" value="KAK5795011.1"/>
    <property type="molecule type" value="Genomic_DNA"/>
</dbReference>
<dbReference type="InterPro" id="IPR002156">
    <property type="entry name" value="RNaseH_domain"/>
</dbReference>
<feature type="domain" description="RNase H type-1" evidence="1">
    <location>
        <begin position="5"/>
        <end position="88"/>
    </location>
</feature>
<dbReference type="InterPro" id="IPR053151">
    <property type="entry name" value="RNase_H-like"/>
</dbReference>
<protein>
    <recommendedName>
        <fullName evidence="1">RNase H type-1 domain-containing protein</fullName>
    </recommendedName>
</protein>
<proteinExistence type="predicted"/>
<dbReference type="Proteomes" id="UP001358586">
    <property type="component" value="Chromosome 10"/>
</dbReference>
<dbReference type="Pfam" id="PF13456">
    <property type="entry name" value="RVT_3"/>
    <property type="match status" value="1"/>
</dbReference>
<gene>
    <name evidence="2" type="ORF">PVK06_036265</name>
</gene>
<dbReference type="PANTHER" id="PTHR47723">
    <property type="entry name" value="OS05G0353850 PROTEIN"/>
    <property type="match status" value="1"/>
</dbReference>
<evidence type="ECO:0000313" key="2">
    <source>
        <dbReference type="EMBL" id="KAK5795011.1"/>
    </source>
</evidence>
<dbReference type="CDD" id="cd06222">
    <property type="entry name" value="RNase_H_like"/>
    <property type="match status" value="1"/>
</dbReference>
<sequence length="107" mass="12290">MKLGKDSIFKIEAKALLEGLLISWRKSYQQLEVECDNALLVELILAGGVAYSHLTEMYLIHHLLSRNWKVLVRHILMSQTIVANHMAKCMMTNSTKIHWFEKPPAIS</sequence>